<dbReference type="EMBL" id="LGRX02007143">
    <property type="protein sequence ID" value="KAK3275570.1"/>
    <property type="molecule type" value="Genomic_DNA"/>
</dbReference>
<feature type="non-terminal residue" evidence="2">
    <location>
        <position position="210"/>
    </location>
</feature>
<keyword evidence="1" id="KW-0732">Signal</keyword>
<dbReference type="AlphaFoldDB" id="A0AAE0L8G5"/>
<comment type="caution">
    <text evidence="2">The sequence shown here is derived from an EMBL/GenBank/DDBJ whole genome shotgun (WGS) entry which is preliminary data.</text>
</comment>
<accession>A0AAE0L8G5</accession>
<reference evidence="2 3" key="1">
    <citation type="journal article" date="2015" name="Genome Biol. Evol.">
        <title>Comparative Genomics of a Bacterivorous Green Alga Reveals Evolutionary Causalities and Consequences of Phago-Mixotrophic Mode of Nutrition.</title>
        <authorList>
            <person name="Burns J.A."/>
            <person name="Paasch A."/>
            <person name="Narechania A."/>
            <person name="Kim E."/>
        </authorList>
    </citation>
    <scope>NUCLEOTIDE SEQUENCE [LARGE SCALE GENOMIC DNA]</scope>
    <source>
        <strain evidence="2 3">PLY_AMNH</strain>
    </source>
</reference>
<evidence type="ECO:0000313" key="3">
    <source>
        <dbReference type="Proteomes" id="UP001190700"/>
    </source>
</evidence>
<dbReference type="Proteomes" id="UP001190700">
    <property type="component" value="Unassembled WGS sequence"/>
</dbReference>
<feature type="chain" id="PRO_5042172408" evidence="1">
    <location>
        <begin position="19"/>
        <end position="210"/>
    </location>
</feature>
<keyword evidence="3" id="KW-1185">Reference proteome</keyword>
<sequence>MKFRLLALFLAVAPAAWANDHGDCVDSPDYNLTVVTVTYTCSEVPQLMASYQVSKCEDAAAAAAVAGFATLFTEDMQNEIIQNCPMSCGACEGSHVHDEHVSAEECTTFAMFRCNAEKTAVDYYMYSTNDCSGDPTFSMPLDEMPIDVCTPDQNTGEATIQSCDDDLNLKTTLYRDSSCTGTYYSSTTHISMCGQSCEEGASNYSAAVCT</sequence>
<protein>
    <submittedName>
        <fullName evidence="2">Uncharacterized protein</fullName>
    </submittedName>
</protein>
<evidence type="ECO:0000256" key="1">
    <source>
        <dbReference type="SAM" id="SignalP"/>
    </source>
</evidence>
<feature type="signal peptide" evidence="1">
    <location>
        <begin position="1"/>
        <end position="18"/>
    </location>
</feature>
<evidence type="ECO:0000313" key="2">
    <source>
        <dbReference type="EMBL" id="KAK3275570.1"/>
    </source>
</evidence>
<gene>
    <name evidence="2" type="ORF">CYMTET_16306</name>
</gene>
<name>A0AAE0L8G5_9CHLO</name>
<organism evidence="2 3">
    <name type="scientific">Cymbomonas tetramitiformis</name>
    <dbReference type="NCBI Taxonomy" id="36881"/>
    <lineage>
        <taxon>Eukaryota</taxon>
        <taxon>Viridiplantae</taxon>
        <taxon>Chlorophyta</taxon>
        <taxon>Pyramimonadophyceae</taxon>
        <taxon>Pyramimonadales</taxon>
        <taxon>Pyramimonadaceae</taxon>
        <taxon>Cymbomonas</taxon>
    </lineage>
</organism>
<proteinExistence type="predicted"/>